<reference evidence="3 4" key="1">
    <citation type="submission" date="2014-04" db="EMBL/GenBank/DDBJ databases">
        <authorList>
            <consortium name="DOE Joint Genome Institute"/>
            <person name="Kuo A."/>
            <person name="Girlanda M."/>
            <person name="Perotto S."/>
            <person name="Kohler A."/>
            <person name="Nagy L.G."/>
            <person name="Floudas D."/>
            <person name="Copeland A."/>
            <person name="Barry K.W."/>
            <person name="Cichocki N."/>
            <person name="Veneault-Fourrey C."/>
            <person name="LaButti K."/>
            <person name="Lindquist E.A."/>
            <person name="Lipzen A."/>
            <person name="Lundell T."/>
            <person name="Morin E."/>
            <person name="Murat C."/>
            <person name="Sun H."/>
            <person name="Tunlid A."/>
            <person name="Henrissat B."/>
            <person name="Grigoriev I.V."/>
            <person name="Hibbett D.S."/>
            <person name="Martin F."/>
            <person name="Nordberg H.P."/>
            <person name="Cantor M.N."/>
            <person name="Hua S.X."/>
        </authorList>
    </citation>
    <scope>NUCLEOTIDE SEQUENCE [LARGE SCALE GENOMIC DNA]</scope>
    <source>
        <strain evidence="3 4">MUT 4182</strain>
    </source>
</reference>
<dbReference type="InterPro" id="IPR050561">
    <property type="entry name" value="PTP"/>
</dbReference>
<organism evidence="3 4">
    <name type="scientific">Tulasnella calospora MUT 4182</name>
    <dbReference type="NCBI Taxonomy" id="1051891"/>
    <lineage>
        <taxon>Eukaryota</taxon>
        <taxon>Fungi</taxon>
        <taxon>Dikarya</taxon>
        <taxon>Basidiomycota</taxon>
        <taxon>Agaricomycotina</taxon>
        <taxon>Agaricomycetes</taxon>
        <taxon>Cantharellales</taxon>
        <taxon>Tulasnellaceae</taxon>
        <taxon>Tulasnella</taxon>
    </lineage>
</organism>
<dbReference type="Pfam" id="PF22784">
    <property type="entry name" value="PTP-SAK"/>
    <property type="match status" value="1"/>
</dbReference>
<feature type="non-terminal residue" evidence="3">
    <location>
        <position position="208"/>
    </location>
</feature>
<dbReference type="PROSITE" id="PS50056">
    <property type="entry name" value="TYR_PHOSPHATASE_2"/>
    <property type="match status" value="1"/>
</dbReference>
<dbReference type="PANTHER" id="PTHR23339">
    <property type="entry name" value="TYROSINE SPECIFIC PROTEIN PHOSPHATASE AND DUAL SPECIFICITY PROTEIN PHOSPHATASE"/>
    <property type="match status" value="1"/>
</dbReference>
<dbReference type="Proteomes" id="UP000054248">
    <property type="component" value="Unassembled WGS sequence"/>
</dbReference>
<dbReference type="STRING" id="1051891.A0A0C3QGC8"/>
<feature type="non-terminal residue" evidence="3">
    <location>
        <position position="1"/>
    </location>
</feature>
<accession>A0A0C3QGC8</accession>
<protein>
    <recommendedName>
        <fullName evidence="2">Tyrosine specific protein phosphatases domain-containing protein</fullName>
    </recommendedName>
</protein>
<name>A0A0C3QGC8_9AGAM</name>
<dbReference type="GO" id="GO:0016791">
    <property type="term" value="F:phosphatase activity"/>
    <property type="evidence" value="ECO:0007669"/>
    <property type="project" value="UniProtKB-ARBA"/>
</dbReference>
<gene>
    <name evidence="3" type="ORF">M407DRAFT_39773</name>
</gene>
<evidence type="ECO:0000313" key="4">
    <source>
        <dbReference type="Proteomes" id="UP000054248"/>
    </source>
</evidence>
<evidence type="ECO:0000256" key="1">
    <source>
        <dbReference type="ARBA" id="ARBA00022801"/>
    </source>
</evidence>
<proteinExistence type="predicted"/>
<dbReference type="HOGENOM" id="CLU_082172_0_0_1"/>
<dbReference type="InterPro" id="IPR029021">
    <property type="entry name" value="Prot-tyrosine_phosphatase-like"/>
</dbReference>
<keyword evidence="1" id="KW-0378">Hydrolase</keyword>
<dbReference type="OrthoDB" id="266663at2759"/>
<dbReference type="AlphaFoldDB" id="A0A0C3QGC8"/>
<feature type="domain" description="Tyrosine specific protein phosphatases" evidence="2">
    <location>
        <begin position="90"/>
        <end position="134"/>
    </location>
</feature>
<evidence type="ECO:0000313" key="3">
    <source>
        <dbReference type="EMBL" id="KIO25331.1"/>
    </source>
</evidence>
<reference evidence="4" key="2">
    <citation type="submission" date="2015-01" db="EMBL/GenBank/DDBJ databases">
        <title>Evolutionary Origins and Diversification of the Mycorrhizal Mutualists.</title>
        <authorList>
            <consortium name="DOE Joint Genome Institute"/>
            <consortium name="Mycorrhizal Genomics Consortium"/>
            <person name="Kohler A."/>
            <person name="Kuo A."/>
            <person name="Nagy L.G."/>
            <person name="Floudas D."/>
            <person name="Copeland A."/>
            <person name="Barry K.W."/>
            <person name="Cichocki N."/>
            <person name="Veneault-Fourrey C."/>
            <person name="LaButti K."/>
            <person name="Lindquist E.A."/>
            <person name="Lipzen A."/>
            <person name="Lundell T."/>
            <person name="Morin E."/>
            <person name="Murat C."/>
            <person name="Riley R."/>
            <person name="Ohm R."/>
            <person name="Sun H."/>
            <person name="Tunlid A."/>
            <person name="Henrissat B."/>
            <person name="Grigoriev I.V."/>
            <person name="Hibbett D.S."/>
            <person name="Martin F."/>
        </authorList>
    </citation>
    <scope>NUCLEOTIDE SEQUENCE [LARGE SCALE GENOMIC DNA]</scope>
    <source>
        <strain evidence="4">MUT 4182</strain>
    </source>
</reference>
<evidence type="ECO:0000259" key="2">
    <source>
        <dbReference type="PROSITE" id="PS50056"/>
    </source>
</evidence>
<dbReference type="EMBL" id="KN823044">
    <property type="protein sequence ID" value="KIO25331.1"/>
    <property type="molecule type" value="Genomic_DNA"/>
</dbReference>
<dbReference type="SUPFAM" id="SSF52799">
    <property type="entry name" value="(Phosphotyrosine protein) phosphatases II"/>
    <property type="match status" value="1"/>
</dbReference>
<dbReference type="Gene3D" id="3.90.190.10">
    <property type="entry name" value="Protein tyrosine phosphatase superfamily"/>
    <property type="match status" value="1"/>
</dbReference>
<dbReference type="InterPro" id="IPR000387">
    <property type="entry name" value="Tyr_Pase_dom"/>
</dbReference>
<dbReference type="InterPro" id="IPR057023">
    <property type="entry name" value="PTP-SAK"/>
</dbReference>
<keyword evidence="4" id="KW-1185">Reference proteome</keyword>
<sequence length="208" mass="22886">IGNLLLSSCPGKKVRLSGPVKGRGAICRSLPQDLARIRSLGVGLIINCLDNTELEFLGAPWPEYSACAGQLGIDVLRVPTPEGFAPLDVARLDRAVDWVIRRYTLRGVNILVHCRGGVGRAGLVASCWTIKMGLCGPVSEALQALWDSSALSMPAIISWKALISHGVLRRESFQLVERIVLTLRRRRSMKAIETYEQARFLVDFVEHL</sequence>